<reference evidence="2 3" key="1">
    <citation type="submission" date="2020-06" db="EMBL/GenBank/DDBJ databases">
        <title>Genome mining for natural products.</title>
        <authorList>
            <person name="Zhang B."/>
            <person name="Shi J."/>
            <person name="Ge H."/>
        </authorList>
    </citation>
    <scope>NUCLEOTIDE SEQUENCE [LARGE SCALE GENOMIC DNA]</scope>
    <source>
        <strain evidence="2 3">NA02069</strain>
    </source>
</reference>
<keyword evidence="3" id="KW-1185">Reference proteome</keyword>
<gene>
    <name evidence="2" type="ORF">HUT05_02270</name>
</gene>
<organism evidence="2 3">
    <name type="scientific">Streptomyces chartreusis</name>
    <dbReference type="NCBI Taxonomy" id="1969"/>
    <lineage>
        <taxon>Bacteria</taxon>
        <taxon>Bacillati</taxon>
        <taxon>Actinomycetota</taxon>
        <taxon>Actinomycetes</taxon>
        <taxon>Kitasatosporales</taxon>
        <taxon>Streptomycetaceae</taxon>
        <taxon>Streptomyces</taxon>
    </lineage>
</organism>
<dbReference type="AlphaFoldDB" id="A0A7I0NTA5"/>
<proteinExistence type="predicted"/>
<evidence type="ECO:0000313" key="3">
    <source>
        <dbReference type="Proteomes" id="UP000509418"/>
    </source>
</evidence>
<dbReference type="EMBL" id="CP056041">
    <property type="protein sequence ID" value="QKZ16298.1"/>
    <property type="molecule type" value="Genomic_DNA"/>
</dbReference>
<accession>A0A7I0NTA5</accession>
<dbReference type="RefSeq" id="WP_163017241.1">
    <property type="nucleotide sequence ID" value="NZ_CBDRGH010000018.1"/>
</dbReference>
<protein>
    <submittedName>
        <fullName evidence="2">Uncharacterized protein</fullName>
    </submittedName>
</protein>
<evidence type="ECO:0000256" key="1">
    <source>
        <dbReference type="SAM" id="MobiDB-lite"/>
    </source>
</evidence>
<dbReference type="Proteomes" id="UP000509418">
    <property type="component" value="Chromosome"/>
</dbReference>
<name>A0A7I0NTA5_STRCX</name>
<evidence type="ECO:0000313" key="2">
    <source>
        <dbReference type="EMBL" id="QKZ16298.1"/>
    </source>
</evidence>
<feature type="region of interest" description="Disordered" evidence="1">
    <location>
        <begin position="261"/>
        <end position="283"/>
    </location>
</feature>
<sequence length="376" mass="42063">MPGFYALLQLDVAGLETFADEWVTVHRKLTEARTGFHDDVVKPLHEDHWRGEGGRAAQDYCDRVQMDIDALDKEVRALRNFLDTEADGATGRGGVKGLAGLKLRAENLQREALTEGMNITDSGTVEWEVMYDPNDPETPKMLDERRNTADSLQTRVRTLLDDAAEDDEWLAKSLKVIFGTVGNFESENRRFGIVEPTAKDRQVYNQLNNVAAYFAVMKGWPTAAGLVQHYLDGSGKPVEVEPQQMMNDIPAFRKDVDGTLENDVRKRGDGPFTTEWSSTAPNPADGDRSMEWYYALNHFQYRLVGEKQGDEIKYHVEVQKRYDWGIPSEHRATVSGGGPGPMGMDLEQADIAHLHTSGMAQDFDVSGSSDEMTARS</sequence>